<feature type="signal peptide" evidence="1">
    <location>
        <begin position="1"/>
        <end position="32"/>
    </location>
</feature>
<dbReference type="InterPro" id="IPR050767">
    <property type="entry name" value="Sel1_AlgK"/>
</dbReference>
<dbReference type="PANTHER" id="PTHR11102">
    <property type="entry name" value="SEL-1-LIKE PROTEIN"/>
    <property type="match status" value="1"/>
</dbReference>
<dbReference type="Gene3D" id="1.25.40.10">
    <property type="entry name" value="Tetratricopeptide repeat domain"/>
    <property type="match status" value="1"/>
</dbReference>
<dbReference type="EMBL" id="CP098242">
    <property type="protein sequence ID" value="WAW09694.1"/>
    <property type="molecule type" value="Genomic_DNA"/>
</dbReference>
<evidence type="ECO:0000313" key="3">
    <source>
        <dbReference type="Proteomes" id="UP001156215"/>
    </source>
</evidence>
<dbReference type="SMART" id="SM00671">
    <property type="entry name" value="SEL1"/>
    <property type="match status" value="7"/>
</dbReference>
<proteinExistence type="predicted"/>
<organism evidence="2 3">
    <name type="scientific">Oxalobacter vibrioformis</name>
    <dbReference type="NCBI Taxonomy" id="933080"/>
    <lineage>
        <taxon>Bacteria</taxon>
        <taxon>Pseudomonadati</taxon>
        <taxon>Pseudomonadota</taxon>
        <taxon>Betaproteobacteria</taxon>
        <taxon>Burkholderiales</taxon>
        <taxon>Oxalobacteraceae</taxon>
        <taxon>Oxalobacter</taxon>
    </lineage>
</organism>
<dbReference type="AlphaFoldDB" id="A0A9E9LVN2"/>
<dbReference type="RefSeq" id="WP_269308699.1">
    <property type="nucleotide sequence ID" value="NZ_CP098242.1"/>
</dbReference>
<accession>A0A9E9LVN2</accession>
<evidence type="ECO:0000256" key="1">
    <source>
        <dbReference type="SAM" id="SignalP"/>
    </source>
</evidence>
<feature type="chain" id="PRO_5039462075" evidence="1">
    <location>
        <begin position="33"/>
        <end position="375"/>
    </location>
</feature>
<dbReference type="PANTHER" id="PTHR11102:SF160">
    <property type="entry name" value="ERAD-ASSOCIATED E3 UBIQUITIN-PROTEIN LIGASE COMPONENT HRD3"/>
    <property type="match status" value="1"/>
</dbReference>
<dbReference type="SUPFAM" id="SSF81901">
    <property type="entry name" value="HCP-like"/>
    <property type="match status" value="2"/>
</dbReference>
<reference evidence="2" key="1">
    <citation type="journal article" date="2022" name="Front. Microbiol.">
        <title>New perspectives on an old grouping: The genomic and phenotypic variability of Oxalobacter formigenes and the implications for calcium oxalate stone prevention.</title>
        <authorList>
            <person name="Chmiel J.A."/>
            <person name="Carr C."/>
            <person name="Stuivenberg G.A."/>
            <person name="Venema R."/>
            <person name="Chanyi R.M."/>
            <person name="Al K.F."/>
            <person name="Giguere D."/>
            <person name="Say H."/>
            <person name="Akouris P.P."/>
            <person name="Dominguez Romero S.A."/>
            <person name="Kwong A."/>
            <person name="Tai V."/>
            <person name="Koval S.F."/>
            <person name="Razvi H."/>
            <person name="Bjazevic J."/>
            <person name="Burton J.P."/>
        </authorList>
    </citation>
    <scope>NUCLEOTIDE SEQUENCE</scope>
    <source>
        <strain evidence="2">WoOx3</strain>
    </source>
</reference>
<gene>
    <name evidence="2" type="ORF">NB640_10760</name>
</gene>
<dbReference type="Pfam" id="PF08238">
    <property type="entry name" value="Sel1"/>
    <property type="match status" value="7"/>
</dbReference>
<dbReference type="Proteomes" id="UP001156215">
    <property type="component" value="Chromosome"/>
</dbReference>
<name>A0A9E9LVN2_9BURK</name>
<keyword evidence="1" id="KW-0732">Signal</keyword>
<evidence type="ECO:0000313" key="2">
    <source>
        <dbReference type="EMBL" id="WAW09694.1"/>
    </source>
</evidence>
<keyword evidence="3" id="KW-1185">Reference proteome</keyword>
<protein>
    <submittedName>
        <fullName evidence="2">SEL1-like repeat protein</fullName>
    </submittedName>
</protein>
<dbReference type="InterPro" id="IPR006597">
    <property type="entry name" value="Sel1-like"/>
</dbReference>
<sequence>MQASQISSIRLTQILSLLILIAAFVLSGSSRADDASAAATDHVTVEQDDTAPAVRPENPVNAEDEITLAIRQYQRGEYAKAADVFLKPEAQQTPAVNYYLGNLYALGRGLPQDDKKAHDHYVSAARSGHIPAMHSLGIVYARGLGVKKSYLIAAEWYLEAVKQDYAPAMHNLGNLYAVGLGVRQDYEKARELYEAAAASGDTGSMCNLGNLYRYGYGVPMNFSTAKKWYEKGAEKNDECCLLNLAWFYFRGWGTPQDLKKASELDKTGALQGSPVAAFNLARMYHYGMGTDEDAKAAWYWYNQSAAGNYAPAMEQIADIFEQGLLGQETNAEKAVEWKKMAKDAAREAAKQHDPFSAAAYGLEDNMPVLPSEDNS</sequence>
<dbReference type="InterPro" id="IPR011990">
    <property type="entry name" value="TPR-like_helical_dom_sf"/>
</dbReference>
<dbReference type="KEGG" id="ovb:NB640_10760"/>